<name>A0A0F9FPI6_9ZZZZ</name>
<gene>
    <name evidence="1" type="ORF">LCGC14_2005620</name>
</gene>
<dbReference type="AlphaFoldDB" id="A0A0F9FPI6"/>
<proteinExistence type="predicted"/>
<evidence type="ECO:0000313" key="1">
    <source>
        <dbReference type="EMBL" id="KKL80351.1"/>
    </source>
</evidence>
<protein>
    <submittedName>
        <fullName evidence="1">Uncharacterized protein</fullName>
    </submittedName>
</protein>
<dbReference type="EMBL" id="LAZR01022879">
    <property type="protein sequence ID" value="KKL80351.1"/>
    <property type="molecule type" value="Genomic_DNA"/>
</dbReference>
<accession>A0A0F9FPI6</accession>
<sequence length="83" mass="9510">MNEKERQVQKALGLLKIYSGYVKVQGNTHFDVYEVQDVTIDGARRQLNKIVENAQKKSKVPLKLIMIADETEGPYDNWARSNS</sequence>
<reference evidence="1" key="1">
    <citation type="journal article" date="2015" name="Nature">
        <title>Complex archaea that bridge the gap between prokaryotes and eukaryotes.</title>
        <authorList>
            <person name="Spang A."/>
            <person name="Saw J.H."/>
            <person name="Jorgensen S.L."/>
            <person name="Zaremba-Niedzwiedzka K."/>
            <person name="Martijn J."/>
            <person name="Lind A.E."/>
            <person name="van Eijk R."/>
            <person name="Schleper C."/>
            <person name="Guy L."/>
            <person name="Ettema T.J."/>
        </authorList>
    </citation>
    <scope>NUCLEOTIDE SEQUENCE</scope>
</reference>
<comment type="caution">
    <text evidence="1">The sequence shown here is derived from an EMBL/GenBank/DDBJ whole genome shotgun (WGS) entry which is preliminary data.</text>
</comment>
<organism evidence="1">
    <name type="scientific">marine sediment metagenome</name>
    <dbReference type="NCBI Taxonomy" id="412755"/>
    <lineage>
        <taxon>unclassified sequences</taxon>
        <taxon>metagenomes</taxon>
        <taxon>ecological metagenomes</taxon>
    </lineage>
</organism>